<organism evidence="2 3">
    <name type="scientific">Sphingomonas crocodyli</name>
    <dbReference type="NCBI Taxonomy" id="1979270"/>
    <lineage>
        <taxon>Bacteria</taxon>
        <taxon>Pseudomonadati</taxon>
        <taxon>Pseudomonadota</taxon>
        <taxon>Alphaproteobacteria</taxon>
        <taxon>Sphingomonadales</taxon>
        <taxon>Sphingomonadaceae</taxon>
        <taxon>Sphingomonas</taxon>
    </lineage>
</organism>
<reference evidence="2 3" key="1">
    <citation type="submission" date="2019-01" db="EMBL/GenBank/DDBJ databases">
        <authorList>
            <person name="Chen W.-M."/>
        </authorList>
    </citation>
    <scope>NUCLEOTIDE SEQUENCE [LARGE SCALE GENOMIC DNA]</scope>
    <source>
        <strain evidence="2 3">CCP-7</strain>
    </source>
</reference>
<protein>
    <submittedName>
        <fullName evidence="2">Uncharacterized protein</fullName>
    </submittedName>
</protein>
<proteinExistence type="predicted"/>
<comment type="caution">
    <text evidence="2">The sequence shown here is derived from an EMBL/GenBank/DDBJ whole genome shotgun (WGS) entry which is preliminary data.</text>
</comment>
<evidence type="ECO:0000313" key="3">
    <source>
        <dbReference type="Proteomes" id="UP000282971"/>
    </source>
</evidence>
<gene>
    <name evidence="2" type="ORF">EOD43_06770</name>
</gene>
<name>A0A437M7Q1_9SPHN</name>
<dbReference type="EMBL" id="SACN01000001">
    <property type="protein sequence ID" value="RVT93565.1"/>
    <property type="molecule type" value="Genomic_DNA"/>
</dbReference>
<evidence type="ECO:0000256" key="1">
    <source>
        <dbReference type="SAM" id="MobiDB-lite"/>
    </source>
</evidence>
<keyword evidence="3" id="KW-1185">Reference proteome</keyword>
<feature type="region of interest" description="Disordered" evidence="1">
    <location>
        <begin position="28"/>
        <end position="56"/>
    </location>
</feature>
<evidence type="ECO:0000313" key="2">
    <source>
        <dbReference type="EMBL" id="RVT93565.1"/>
    </source>
</evidence>
<dbReference type="AlphaFoldDB" id="A0A437M7Q1"/>
<accession>A0A437M7Q1</accession>
<sequence>MNGLFQVAFLPPREKRLRLSVLKDGAPERRLSGRLRLPPTLPPDGEKPGTNSLELNGIRFTPQPAAAQQIESHANRQPRRFSEKRLWIGQKRLISAIIRRKNRNVVGTLERRDPSTSPIIT</sequence>
<dbReference type="Proteomes" id="UP000282971">
    <property type="component" value="Unassembled WGS sequence"/>
</dbReference>
<dbReference type="RefSeq" id="WP_127742310.1">
    <property type="nucleotide sequence ID" value="NZ_SACN01000001.1"/>
</dbReference>